<reference evidence="12" key="1">
    <citation type="submission" date="2020-08" db="EMBL/GenBank/DDBJ databases">
        <title>Food and environmental bacterial isolates.</title>
        <authorList>
            <person name="Richter L."/>
            <person name="Du Plessis E.M."/>
            <person name="Duvenage S."/>
            <person name="Allam M."/>
            <person name="Korsten L."/>
        </authorList>
    </citation>
    <scope>NUCLEOTIDE SEQUENCE</scope>
    <source>
        <strain evidence="12">UPMP2127</strain>
    </source>
</reference>
<dbReference type="PANTHER" id="PTHR11070:SF2">
    <property type="entry name" value="ATP-DEPENDENT DNA HELICASE SRS2"/>
    <property type="match status" value="1"/>
</dbReference>
<dbReference type="GO" id="GO:0016787">
    <property type="term" value="F:hydrolase activity"/>
    <property type="evidence" value="ECO:0007669"/>
    <property type="project" value="UniProtKB-UniRule"/>
</dbReference>
<evidence type="ECO:0000256" key="1">
    <source>
        <dbReference type="ARBA" id="ARBA00022741"/>
    </source>
</evidence>
<protein>
    <recommendedName>
        <fullName evidence="7">DNA 3'-5' helicase</fullName>
        <ecNumber evidence="7">5.6.2.4</ecNumber>
    </recommendedName>
    <alternativeName>
        <fullName evidence="8">DNA 3'-5' helicase II</fullName>
    </alternativeName>
</protein>
<dbReference type="InterPro" id="IPR000212">
    <property type="entry name" value="DNA_helicase_UvrD/REP"/>
</dbReference>
<evidence type="ECO:0000256" key="7">
    <source>
        <dbReference type="ARBA" id="ARBA00034808"/>
    </source>
</evidence>
<evidence type="ECO:0000313" key="13">
    <source>
        <dbReference type="Proteomes" id="UP000659084"/>
    </source>
</evidence>
<dbReference type="PANTHER" id="PTHR11070">
    <property type="entry name" value="UVRD / RECB / PCRA DNA HELICASE FAMILY MEMBER"/>
    <property type="match status" value="1"/>
</dbReference>
<keyword evidence="4 10" id="KW-0067">ATP-binding</keyword>
<dbReference type="GO" id="GO:0005524">
    <property type="term" value="F:ATP binding"/>
    <property type="evidence" value="ECO:0007669"/>
    <property type="project" value="UniProtKB-UniRule"/>
</dbReference>
<gene>
    <name evidence="12" type="ORF">H8J20_05580</name>
</gene>
<evidence type="ECO:0000256" key="3">
    <source>
        <dbReference type="ARBA" id="ARBA00022806"/>
    </source>
</evidence>
<dbReference type="InterPro" id="IPR014016">
    <property type="entry name" value="UvrD-like_ATP-bd"/>
</dbReference>
<evidence type="ECO:0000256" key="10">
    <source>
        <dbReference type="PROSITE-ProRule" id="PRU00560"/>
    </source>
</evidence>
<name>A0AAW3WPN8_SERFO</name>
<dbReference type="RefSeq" id="WP_179252207.1">
    <property type="nucleotide sequence ID" value="NZ_JACBIV010000005.1"/>
</dbReference>
<dbReference type="CDD" id="cd17932">
    <property type="entry name" value="DEXQc_UvrD"/>
    <property type="match status" value="1"/>
</dbReference>
<evidence type="ECO:0000256" key="8">
    <source>
        <dbReference type="ARBA" id="ARBA00034923"/>
    </source>
</evidence>
<dbReference type="AlphaFoldDB" id="A0AAW3WPN8"/>
<comment type="caution">
    <text evidence="12">The sequence shown here is derived from an EMBL/GenBank/DDBJ whole genome shotgun (WGS) entry which is preliminary data.</text>
</comment>
<dbReference type="Gene3D" id="3.40.50.300">
    <property type="entry name" value="P-loop containing nucleotide triphosphate hydrolases"/>
    <property type="match status" value="2"/>
</dbReference>
<dbReference type="SUPFAM" id="SSF52540">
    <property type="entry name" value="P-loop containing nucleoside triphosphate hydrolases"/>
    <property type="match status" value="1"/>
</dbReference>
<dbReference type="PROSITE" id="PS51198">
    <property type="entry name" value="UVRD_HELICASE_ATP_BIND"/>
    <property type="match status" value="1"/>
</dbReference>
<dbReference type="InterPro" id="IPR014017">
    <property type="entry name" value="DNA_helicase_UvrD-like_C"/>
</dbReference>
<keyword evidence="2 10" id="KW-0378">Hydrolase</keyword>
<evidence type="ECO:0000256" key="4">
    <source>
        <dbReference type="ARBA" id="ARBA00022840"/>
    </source>
</evidence>
<evidence type="ECO:0000259" key="11">
    <source>
        <dbReference type="PROSITE" id="PS51198"/>
    </source>
</evidence>
<proteinExistence type="predicted"/>
<comment type="catalytic activity">
    <reaction evidence="6">
        <text>Couples ATP hydrolysis with the unwinding of duplex DNA by translocating in the 3'-5' direction.</text>
        <dbReference type="EC" id="5.6.2.4"/>
    </reaction>
</comment>
<evidence type="ECO:0000256" key="2">
    <source>
        <dbReference type="ARBA" id="ARBA00022801"/>
    </source>
</evidence>
<accession>A0AAW3WPN8</accession>
<dbReference type="InterPro" id="IPR027417">
    <property type="entry name" value="P-loop_NTPase"/>
</dbReference>
<evidence type="ECO:0000256" key="6">
    <source>
        <dbReference type="ARBA" id="ARBA00034617"/>
    </source>
</evidence>
<feature type="domain" description="UvrD-like helicase ATP-binding" evidence="11">
    <location>
        <begin position="3"/>
        <end position="248"/>
    </location>
</feature>
<dbReference type="Proteomes" id="UP000659084">
    <property type="component" value="Unassembled WGS sequence"/>
</dbReference>
<keyword evidence="5" id="KW-0413">Isomerase</keyword>
<dbReference type="GO" id="GO:0003677">
    <property type="term" value="F:DNA binding"/>
    <property type="evidence" value="ECO:0007669"/>
    <property type="project" value="InterPro"/>
</dbReference>
<sequence>MSTFSPTPQQTLAIDYTGSMVITACPGSGKTTVIKEKIRNITGSLQEHKGVIAITFTRKASSELERRCKAEGHDTKHSFFGTIDSFCLKEIIIPFLSRVWGGTPTECKILKKLESPYSHFIENDFSGTPSIININEDPGYKKLYDEGILWMGSFSALALKIINESPAAKRYIIARYSHIFIDEYQDSSLSQHQLFLRINELGLCSIAVGDVWQSIYEFRGGNSELLLELVAKTELFKHFEINFNHRCHPSIGNYASRLLDPAYNLLPTDEIRIFRRRLSGNLKDAAVTISSWISGWLDSGEWKLEKANQIAILARKEKSLALFCSGLNLNFRLYVDTPLDKIGTDCSDLYKDLLAYKYGAISTAQELINKVFDGVITNDNTQLLLRKKIKTIREELKNEDLIYKFRNIADILGMNSSEHIDGAVIKIISDDILIKQFKTLDDSEIQVMTLHKSKGLEFKVVLHLDLEEWSFPYRLINEADRYTALYPSLLQETNLHYVGITRAEKCCILINAELRQNSTGAFNKSEGSYFLKLPQLDGLYR</sequence>
<dbReference type="Pfam" id="PF13245">
    <property type="entry name" value="AAA_19"/>
    <property type="match status" value="1"/>
</dbReference>
<feature type="binding site" evidence="10">
    <location>
        <begin position="24"/>
        <end position="31"/>
    </location>
    <ligand>
        <name>ATP</name>
        <dbReference type="ChEBI" id="CHEBI:30616"/>
    </ligand>
</feature>
<keyword evidence="3 10" id="KW-0347">Helicase</keyword>
<dbReference type="Pfam" id="PF13361">
    <property type="entry name" value="UvrD_C"/>
    <property type="match status" value="1"/>
</dbReference>
<dbReference type="EC" id="5.6.2.4" evidence="7"/>
<keyword evidence="1 10" id="KW-0547">Nucleotide-binding</keyword>
<dbReference type="EMBL" id="JACNYO010000004">
    <property type="protein sequence ID" value="MBC3211602.1"/>
    <property type="molecule type" value="Genomic_DNA"/>
</dbReference>
<comment type="catalytic activity">
    <reaction evidence="9">
        <text>ATP + H2O = ADP + phosphate + H(+)</text>
        <dbReference type="Rhea" id="RHEA:13065"/>
        <dbReference type="ChEBI" id="CHEBI:15377"/>
        <dbReference type="ChEBI" id="CHEBI:15378"/>
        <dbReference type="ChEBI" id="CHEBI:30616"/>
        <dbReference type="ChEBI" id="CHEBI:43474"/>
        <dbReference type="ChEBI" id="CHEBI:456216"/>
        <dbReference type="EC" id="5.6.2.4"/>
    </reaction>
</comment>
<evidence type="ECO:0000313" key="12">
    <source>
        <dbReference type="EMBL" id="MBC3211602.1"/>
    </source>
</evidence>
<dbReference type="GO" id="GO:0043138">
    <property type="term" value="F:3'-5' DNA helicase activity"/>
    <property type="evidence" value="ECO:0007669"/>
    <property type="project" value="UniProtKB-EC"/>
</dbReference>
<organism evidence="12 13">
    <name type="scientific">Serratia fonticola</name>
    <dbReference type="NCBI Taxonomy" id="47917"/>
    <lineage>
        <taxon>Bacteria</taxon>
        <taxon>Pseudomonadati</taxon>
        <taxon>Pseudomonadota</taxon>
        <taxon>Gammaproteobacteria</taxon>
        <taxon>Enterobacterales</taxon>
        <taxon>Yersiniaceae</taxon>
        <taxon>Serratia</taxon>
    </lineage>
</organism>
<evidence type="ECO:0000256" key="5">
    <source>
        <dbReference type="ARBA" id="ARBA00023235"/>
    </source>
</evidence>
<evidence type="ECO:0000256" key="9">
    <source>
        <dbReference type="ARBA" id="ARBA00048988"/>
    </source>
</evidence>